<keyword evidence="4" id="KW-1185">Reference proteome</keyword>
<organism evidence="3 4">
    <name type="scientific">Terfezia boudieri ATCC MYA-4762</name>
    <dbReference type="NCBI Taxonomy" id="1051890"/>
    <lineage>
        <taxon>Eukaryota</taxon>
        <taxon>Fungi</taxon>
        <taxon>Dikarya</taxon>
        <taxon>Ascomycota</taxon>
        <taxon>Pezizomycotina</taxon>
        <taxon>Pezizomycetes</taxon>
        <taxon>Pezizales</taxon>
        <taxon>Pezizaceae</taxon>
        <taxon>Terfezia</taxon>
    </lineage>
</organism>
<feature type="chain" id="PRO_5018224357" description="DUF7580 domain-containing protein" evidence="1">
    <location>
        <begin position="25"/>
        <end position="619"/>
    </location>
</feature>
<dbReference type="Pfam" id="PF24476">
    <property type="entry name" value="DUF7580"/>
    <property type="match status" value="1"/>
</dbReference>
<dbReference type="STRING" id="1051890.A0A3N4LWY7"/>
<dbReference type="PANTHER" id="PTHR35186">
    <property type="entry name" value="ANK_REP_REGION DOMAIN-CONTAINING PROTEIN"/>
    <property type="match status" value="1"/>
</dbReference>
<gene>
    <name evidence="3" type="ORF">L211DRAFT_806386</name>
</gene>
<protein>
    <recommendedName>
        <fullName evidence="2">DUF7580 domain-containing protein</fullName>
    </recommendedName>
</protein>
<accession>A0A3N4LWY7</accession>
<keyword evidence="1" id="KW-0732">Signal</keyword>
<evidence type="ECO:0000313" key="4">
    <source>
        <dbReference type="Proteomes" id="UP000267821"/>
    </source>
</evidence>
<dbReference type="PANTHER" id="PTHR35186:SF4">
    <property type="entry name" value="PRION-INHIBITION AND PROPAGATION HELO DOMAIN-CONTAINING PROTEIN"/>
    <property type="match status" value="1"/>
</dbReference>
<dbReference type="OrthoDB" id="3565018at2759"/>
<evidence type="ECO:0000313" key="3">
    <source>
        <dbReference type="EMBL" id="RPB25171.1"/>
    </source>
</evidence>
<dbReference type="InParanoid" id="A0A3N4LWY7"/>
<dbReference type="Proteomes" id="UP000267821">
    <property type="component" value="Unassembled WGS sequence"/>
</dbReference>
<dbReference type="AlphaFoldDB" id="A0A3N4LWY7"/>
<name>A0A3N4LWY7_9PEZI</name>
<evidence type="ECO:0000259" key="2">
    <source>
        <dbReference type="Pfam" id="PF24476"/>
    </source>
</evidence>
<reference evidence="3 4" key="1">
    <citation type="journal article" date="2018" name="Nat. Ecol. Evol.">
        <title>Pezizomycetes genomes reveal the molecular basis of ectomycorrhizal truffle lifestyle.</title>
        <authorList>
            <person name="Murat C."/>
            <person name="Payen T."/>
            <person name="Noel B."/>
            <person name="Kuo A."/>
            <person name="Morin E."/>
            <person name="Chen J."/>
            <person name="Kohler A."/>
            <person name="Krizsan K."/>
            <person name="Balestrini R."/>
            <person name="Da Silva C."/>
            <person name="Montanini B."/>
            <person name="Hainaut M."/>
            <person name="Levati E."/>
            <person name="Barry K.W."/>
            <person name="Belfiori B."/>
            <person name="Cichocki N."/>
            <person name="Clum A."/>
            <person name="Dockter R.B."/>
            <person name="Fauchery L."/>
            <person name="Guy J."/>
            <person name="Iotti M."/>
            <person name="Le Tacon F."/>
            <person name="Lindquist E.A."/>
            <person name="Lipzen A."/>
            <person name="Malagnac F."/>
            <person name="Mello A."/>
            <person name="Molinier V."/>
            <person name="Miyauchi S."/>
            <person name="Poulain J."/>
            <person name="Riccioni C."/>
            <person name="Rubini A."/>
            <person name="Sitrit Y."/>
            <person name="Splivallo R."/>
            <person name="Traeger S."/>
            <person name="Wang M."/>
            <person name="Zifcakova L."/>
            <person name="Wipf D."/>
            <person name="Zambonelli A."/>
            <person name="Paolocci F."/>
            <person name="Nowrousian M."/>
            <person name="Ottonello S."/>
            <person name="Baldrian P."/>
            <person name="Spatafora J.W."/>
            <person name="Henrissat B."/>
            <person name="Nagy L.G."/>
            <person name="Aury J.M."/>
            <person name="Wincker P."/>
            <person name="Grigoriev I.V."/>
            <person name="Bonfante P."/>
            <person name="Martin F.M."/>
        </authorList>
    </citation>
    <scope>NUCLEOTIDE SEQUENCE [LARGE SCALE GENOMIC DNA]</scope>
    <source>
        <strain evidence="3 4">ATCC MYA-4762</strain>
    </source>
</reference>
<dbReference type="InterPro" id="IPR056002">
    <property type="entry name" value="DUF7580"/>
</dbReference>
<evidence type="ECO:0000256" key="1">
    <source>
        <dbReference type="SAM" id="SignalP"/>
    </source>
</evidence>
<feature type="signal peptide" evidence="1">
    <location>
        <begin position="1"/>
        <end position="24"/>
    </location>
</feature>
<sequence>MVTGLELAGLILATFPLIISGLDAYENGFQTMKEWSRFRKEYLVFMTALGKQKLFFRQNITTLLDPIVKSEDHMMRLLEDPAGKEWKDPELDDMLRRRLEGLEETYECYMETVCSILALLEKLKGKLKLGDGEVHWTANATASGIARLEYEFRRLTYTLGRKKRADILSKIEKHIDEMSRILSNSERLAPQRIKRKSPISKHFQQVRSQASSLHAALSQAWKCNCFLGHAAKLLLERRVHTSEETKIYDWKMEDSAIKFEVYFSINLEPSTSTAPNKKTTTQNSEWCATAITIDPSLNSDRSHLDNLTGIYGPRSSMATSNISSLTKTGLKSTTRPLLDECRRVSFADTSVSSKSISFVNEVSEIIDLCSALNQQPSSQQNFGYLRDQQLDKLHTVTLGANSQLPSGTYKIISLDSLLGTGKGRSSNLSSALTTRRTRLEVAVILATSLLQLHPGPWLGERWGKRDIFFFQSADGIIHTHLPFLLSQFQSSTTLHSNSNMDGTPTNLQSRGGPSPPLLSLGILILELWFNQSIESLRFRNDYLGKGGKTTEYTDYNTAQKWLEQTMDEAGPDLHDPTRRCIYCAFGASSQNLEDDELRKAVCDGVVAPLERLLQRFEEV</sequence>
<feature type="domain" description="DUF7580" evidence="2">
    <location>
        <begin position="361"/>
        <end position="615"/>
    </location>
</feature>
<dbReference type="EMBL" id="ML121538">
    <property type="protein sequence ID" value="RPB25171.1"/>
    <property type="molecule type" value="Genomic_DNA"/>
</dbReference>
<proteinExistence type="predicted"/>